<dbReference type="NCBIfam" id="TIGR01557">
    <property type="entry name" value="myb_SHAQKYF"/>
    <property type="match status" value="1"/>
</dbReference>
<dbReference type="PANTHER" id="PTHR43874:SF86">
    <property type="entry name" value="TWO-COMPONENT RESPONSE REGULATOR ORR26"/>
    <property type="match status" value="1"/>
</dbReference>
<keyword evidence="3" id="KW-0804">Transcription</keyword>
<dbReference type="InterPro" id="IPR011006">
    <property type="entry name" value="CheY-like_superfamily"/>
</dbReference>
<dbReference type="InterPro" id="IPR006447">
    <property type="entry name" value="Myb_dom_plants"/>
</dbReference>
<dbReference type="Gramene" id="TKW23330">
    <property type="protein sequence ID" value="TKW23330"/>
    <property type="gene ID" value="SEVIR_4G285400v2"/>
</dbReference>
<dbReference type="Pfam" id="PF00072">
    <property type="entry name" value="Response_reg"/>
    <property type="match status" value="1"/>
</dbReference>
<dbReference type="GO" id="GO:0003677">
    <property type="term" value="F:DNA binding"/>
    <property type="evidence" value="ECO:0007669"/>
    <property type="project" value="InterPro"/>
</dbReference>
<dbReference type="AlphaFoldDB" id="A0A4V6D8S9"/>
<evidence type="ECO:0000256" key="6">
    <source>
        <dbReference type="SAM" id="MobiDB-lite"/>
    </source>
</evidence>
<dbReference type="EMBL" id="CM016555">
    <property type="protein sequence ID" value="TKW23330.1"/>
    <property type="molecule type" value="Genomic_DNA"/>
</dbReference>
<evidence type="ECO:0000256" key="2">
    <source>
        <dbReference type="ARBA" id="ARBA00023015"/>
    </source>
</evidence>
<evidence type="ECO:0000313" key="9">
    <source>
        <dbReference type="Proteomes" id="UP000298652"/>
    </source>
</evidence>
<keyword evidence="2" id="KW-0805">Transcription regulation</keyword>
<dbReference type="InterPro" id="IPR009057">
    <property type="entry name" value="Homeodomain-like_sf"/>
</dbReference>
<evidence type="ECO:0000256" key="3">
    <source>
        <dbReference type="ARBA" id="ARBA00023163"/>
    </source>
</evidence>
<proteinExistence type="predicted"/>
<keyword evidence="4" id="KW-0539">Nucleus</keyword>
<name>A0A4V6D8S9_SETVI</name>
<dbReference type="SUPFAM" id="SSF46689">
    <property type="entry name" value="Homeodomain-like"/>
    <property type="match status" value="1"/>
</dbReference>
<dbReference type="PANTHER" id="PTHR43874">
    <property type="entry name" value="TWO-COMPONENT RESPONSE REGULATOR"/>
    <property type="match status" value="1"/>
</dbReference>
<evidence type="ECO:0000256" key="5">
    <source>
        <dbReference type="PROSITE-ProRule" id="PRU00169"/>
    </source>
</evidence>
<dbReference type="InterPro" id="IPR001789">
    <property type="entry name" value="Sig_transdc_resp-reg_receiver"/>
</dbReference>
<dbReference type="PROSITE" id="PS50110">
    <property type="entry name" value="RESPONSE_REGULATORY"/>
    <property type="match status" value="1"/>
</dbReference>
<dbReference type="OMA" id="RNNDAMG"/>
<evidence type="ECO:0000256" key="4">
    <source>
        <dbReference type="ARBA" id="ARBA00023242"/>
    </source>
</evidence>
<evidence type="ECO:0000259" key="7">
    <source>
        <dbReference type="PROSITE" id="PS50110"/>
    </source>
</evidence>
<evidence type="ECO:0000313" key="8">
    <source>
        <dbReference type="EMBL" id="TKW23326.1"/>
    </source>
</evidence>
<dbReference type="InterPro" id="IPR045279">
    <property type="entry name" value="ARR-like"/>
</dbReference>
<accession>A0A4V6D8S9</accession>
<feature type="region of interest" description="Disordered" evidence="6">
    <location>
        <begin position="582"/>
        <end position="604"/>
    </location>
</feature>
<dbReference type="Proteomes" id="UP000298652">
    <property type="component" value="Chromosome 4"/>
</dbReference>
<dbReference type="Pfam" id="PF00249">
    <property type="entry name" value="Myb_DNA-binding"/>
    <property type="match status" value="1"/>
</dbReference>
<reference evidence="8 9" key="1">
    <citation type="submission" date="2019-03" db="EMBL/GenBank/DDBJ databases">
        <title>WGS assembly of Setaria viridis.</title>
        <authorList>
            <person name="Huang P."/>
            <person name="Jenkins J."/>
            <person name="Grimwood J."/>
            <person name="Barry K."/>
            <person name="Healey A."/>
            <person name="Mamidi S."/>
            <person name="Sreedasyam A."/>
            <person name="Shu S."/>
            <person name="Feldman M."/>
            <person name="Wu J."/>
            <person name="Yu Y."/>
            <person name="Chen C."/>
            <person name="Johnson J."/>
            <person name="Rokhsar D."/>
            <person name="Baxter I."/>
            <person name="Schmutz J."/>
            <person name="Brutnell T."/>
            <person name="Kellogg E."/>
        </authorList>
    </citation>
    <scope>NUCLEOTIDE SEQUENCE [LARGE SCALE GENOMIC DNA]</scope>
    <source>
        <strain evidence="9">cv. A10</strain>
    </source>
</reference>
<dbReference type="InterPro" id="IPR001005">
    <property type="entry name" value="SANT/Myb"/>
</dbReference>
<dbReference type="EMBL" id="CM016555">
    <property type="protein sequence ID" value="TKW23326.1"/>
    <property type="molecule type" value="Genomic_DNA"/>
</dbReference>
<gene>
    <name evidence="8" type="ORF">SEVIR_4G285400v2</name>
</gene>
<comment type="caution">
    <text evidence="5">Lacks conserved residue(s) required for the propagation of feature annotation.</text>
</comment>
<evidence type="ECO:0000256" key="1">
    <source>
        <dbReference type="ARBA" id="ARBA00023012"/>
    </source>
</evidence>
<feature type="domain" description="Response regulatory" evidence="7">
    <location>
        <begin position="5"/>
        <end position="128"/>
    </location>
</feature>
<dbReference type="Gene3D" id="1.10.10.60">
    <property type="entry name" value="Homeodomain-like"/>
    <property type="match status" value="1"/>
</dbReference>
<dbReference type="SUPFAM" id="SSF52172">
    <property type="entry name" value="CheY-like"/>
    <property type="match status" value="1"/>
</dbReference>
<dbReference type="GO" id="GO:0009736">
    <property type="term" value="P:cytokinin-activated signaling pathway"/>
    <property type="evidence" value="ECO:0007669"/>
    <property type="project" value="InterPro"/>
</dbReference>
<keyword evidence="9" id="KW-1185">Reference proteome</keyword>
<sequence length="674" mass="73771">MGNLSVLLLDDNPTSLRIISNMLVESGFKVFPFRTVGLALDFVKSRDAIEEELDLVLAEVHLRNIVPGSLANSELLHHILNELQVPLITMGAYDDEEAISEHVALGACSHVLKPLHAGSLNILKQKALEHKFKKATPQGPISSRTQSRMVSSFTKRPQEMLVLDRNDLPNPGSNEFEVPKVRKARGSEKPGRVKWTIDLHEKFLDAIEVLGDKTVRVTDAKPEGILKLMNVKGLTSKQISSHLQKHRLLQRNAKQGGQHQRNASRKPVSELIGSAHNAATTESITPTVDADSREVYPSRLWTQVKEAAVLKTCMYTCASGIYRGDRKSVWDEYEKDLQKDFSTSSRRWQQIGVPLSKCQLPVKNNVVIDAGVSSEALKAAGEIGYGASIESSDSSSLSAGLVDQVGENNRTKAAGINDNVGNINLLEGTMNKEHTAALDPSDLFAFLQSNNVDLLGPPYGREEDTPYWMSQPLEGLQNQQNLGLEDPLQVDDAWNKGLASLSLINIDGPMTQEATVQNAPQEATIQNDPVNNPVMPIAQDDGLSLVQQYLGLEDLLQVDNAWNKGLASPSVVNIDGPMAQEGTIQNPPAHNPEKPIAQDDGFSQDQQNLGLEDLLQVDNEWNKGLASPSVINIDGPMAQAGTIQNPPAHNPVKPTAQDDEFWSWSPLGDFDMLI</sequence>
<keyword evidence="1" id="KW-0902">Two-component regulatory system</keyword>
<dbReference type="GO" id="GO:0000160">
    <property type="term" value="P:phosphorelay signal transduction system"/>
    <property type="evidence" value="ECO:0007669"/>
    <property type="project" value="UniProtKB-KW"/>
</dbReference>
<organism evidence="8 9">
    <name type="scientific">Setaria viridis</name>
    <name type="common">Green bristlegrass</name>
    <name type="synonym">Setaria italica subsp. viridis</name>
    <dbReference type="NCBI Taxonomy" id="4556"/>
    <lineage>
        <taxon>Eukaryota</taxon>
        <taxon>Viridiplantae</taxon>
        <taxon>Streptophyta</taxon>
        <taxon>Embryophyta</taxon>
        <taxon>Tracheophyta</taxon>
        <taxon>Spermatophyta</taxon>
        <taxon>Magnoliopsida</taxon>
        <taxon>Liliopsida</taxon>
        <taxon>Poales</taxon>
        <taxon>Poaceae</taxon>
        <taxon>PACMAD clade</taxon>
        <taxon>Panicoideae</taxon>
        <taxon>Panicodae</taxon>
        <taxon>Paniceae</taxon>
        <taxon>Cenchrinae</taxon>
        <taxon>Setaria</taxon>
    </lineage>
</organism>
<dbReference type="Gene3D" id="3.40.50.2300">
    <property type="match status" value="1"/>
</dbReference>
<dbReference type="Gramene" id="TKW23326">
    <property type="protein sequence ID" value="TKW23326"/>
    <property type="gene ID" value="SEVIR_4G285400v2"/>
</dbReference>
<protein>
    <recommendedName>
        <fullName evidence="7">Response regulatory domain-containing protein</fullName>
    </recommendedName>
</protein>